<evidence type="ECO:0000313" key="5">
    <source>
        <dbReference type="Proteomes" id="UP001198565"/>
    </source>
</evidence>
<comment type="caution">
    <text evidence="4">The sequence shown here is derived from an EMBL/GenBank/DDBJ whole genome shotgun (WGS) entry which is preliminary data.</text>
</comment>
<dbReference type="InterPro" id="IPR019692">
    <property type="entry name" value="CFP-6_PH"/>
</dbReference>
<feature type="region of interest" description="Disordered" evidence="1">
    <location>
        <begin position="145"/>
        <end position="176"/>
    </location>
</feature>
<keyword evidence="2" id="KW-1133">Transmembrane helix</keyword>
<evidence type="ECO:0000256" key="1">
    <source>
        <dbReference type="SAM" id="MobiDB-lite"/>
    </source>
</evidence>
<keyword evidence="2" id="KW-0812">Transmembrane</keyword>
<dbReference type="Pfam" id="PF10756">
    <property type="entry name" value="bPH_6"/>
    <property type="match status" value="1"/>
</dbReference>
<evidence type="ECO:0000259" key="3">
    <source>
        <dbReference type="Pfam" id="PF10756"/>
    </source>
</evidence>
<feature type="transmembrane region" description="Helical" evidence="2">
    <location>
        <begin position="30"/>
        <end position="47"/>
    </location>
</feature>
<gene>
    <name evidence="4" type="ORF">K7472_03830</name>
</gene>
<name>A0ABS7QLA3_9ACTN</name>
<accession>A0ABS7QLA3</accession>
<feature type="domain" description="Low molecular weight protein antigen 6 PH" evidence="3">
    <location>
        <begin position="78"/>
        <end position="149"/>
    </location>
</feature>
<dbReference type="Proteomes" id="UP001198565">
    <property type="component" value="Unassembled WGS sequence"/>
</dbReference>
<feature type="transmembrane region" description="Helical" evidence="2">
    <location>
        <begin position="59"/>
        <end position="81"/>
    </location>
</feature>
<evidence type="ECO:0000313" key="4">
    <source>
        <dbReference type="EMBL" id="MBY8883972.1"/>
    </source>
</evidence>
<proteinExistence type="predicted"/>
<sequence length="225" mass="23654">MTSQYPSPSPNRRSGADGSAYADRAFRSPMGVVGGVLLLALGLWLVIDAMLHGSGRTPWLALAVLVLGAPLVYAFTLRPVVYAGEARMLVRNPFRTITIPWAAVEAVRSGYTSEVLAGGRKFQLWSVPVSMRARKRASRQAMRAAAGVETGSAPSRGPAFGRGGTTATDGPPRAQSDQVIDQLNDLAERNAPKDAAKGEVAVRWAYEVIAPAVVGAIATVVLAAS</sequence>
<dbReference type="RefSeq" id="WP_222973834.1">
    <property type="nucleotide sequence ID" value="NZ_JAINVZ010000002.1"/>
</dbReference>
<keyword evidence="5" id="KW-1185">Reference proteome</keyword>
<organism evidence="4 5">
    <name type="scientific">Streptantibioticus parmotrematis</name>
    <dbReference type="NCBI Taxonomy" id="2873249"/>
    <lineage>
        <taxon>Bacteria</taxon>
        <taxon>Bacillati</taxon>
        <taxon>Actinomycetota</taxon>
        <taxon>Actinomycetes</taxon>
        <taxon>Kitasatosporales</taxon>
        <taxon>Streptomycetaceae</taxon>
        <taxon>Streptantibioticus</taxon>
    </lineage>
</organism>
<dbReference type="EMBL" id="JAINVZ010000002">
    <property type="protein sequence ID" value="MBY8883972.1"/>
    <property type="molecule type" value="Genomic_DNA"/>
</dbReference>
<protein>
    <submittedName>
        <fullName evidence="4">PH domain-containing protein</fullName>
    </submittedName>
</protein>
<reference evidence="4 5" key="1">
    <citation type="submission" date="2021-08" db="EMBL/GenBank/DDBJ databases">
        <title>Streptomyces sp. PTM05 isolated from lichen.</title>
        <authorList>
            <person name="Somphong A."/>
            <person name="Phongsopitanun W."/>
            <person name="Tanasupawat S."/>
        </authorList>
    </citation>
    <scope>NUCLEOTIDE SEQUENCE [LARGE SCALE GENOMIC DNA]</scope>
    <source>
        <strain evidence="4 5">Ptm05</strain>
    </source>
</reference>
<keyword evidence="2" id="KW-0472">Membrane</keyword>
<evidence type="ECO:0000256" key="2">
    <source>
        <dbReference type="SAM" id="Phobius"/>
    </source>
</evidence>